<keyword evidence="2" id="KW-0677">Repeat</keyword>
<evidence type="ECO:0000259" key="5">
    <source>
        <dbReference type="PROSITE" id="PS51364"/>
    </source>
</evidence>
<evidence type="ECO:0000313" key="8">
    <source>
        <dbReference type="Proteomes" id="UP000016666"/>
    </source>
</evidence>
<organism evidence="7 8">
    <name type="scientific">Anas platyrhynchos platyrhynchos</name>
    <name type="common">Northern mallard</name>
    <dbReference type="NCBI Taxonomy" id="8840"/>
    <lineage>
        <taxon>Eukaryota</taxon>
        <taxon>Metazoa</taxon>
        <taxon>Chordata</taxon>
        <taxon>Craniata</taxon>
        <taxon>Vertebrata</taxon>
        <taxon>Euteleostomi</taxon>
        <taxon>Archelosauria</taxon>
        <taxon>Archosauria</taxon>
        <taxon>Dinosauria</taxon>
        <taxon>Saurischia</taxon>
        <taxon>Theropoda</taxon>
        <taxon>Coelurosauria</taxon>
        <taxon>Aves</taxon>
        <taxon>Neognathae</taxon>
        <taxon>Galloanserae</taxon>
        <taxon>Anseriformes</taxon>
        <taxon>Anatidae</taxon>
        <taxon>Anatinae</taxon>
        <taxon>Anas</taxon>
    </lineage>
</organism>
<dbReference type="GO" id="GO:0030154">
    <property type="term" value="P:cell differentiation"/>
    <property type="evidence" value="ECO:0007669"/>
    <property type="project" value="TreeGrafter"/>
</dbReference>
<keyword evidence="3" id="KW-1015">Disulfide bond</keyword>
<name>A0A493SUY5_ANAPP</name>
<dbReference type="PANTHER" id="PTHR10913">
    <property type="entry name" value="FOLLISTATIN-RELATED"/>
    <property type="match status" value="1"/>
</dbReference>
<sequence length="454" mass="49659">MLLGWLRPRGCVKCPVCRPAPHKGGGICWLQQGKEAKCTMILKTGVTWEECCANGNVDVAWSNYTYPGNKISLLGFLGLVTCHPCKESCEGVVCGPDKVCKMKHGRPQCACAPDCSSLPRKLQVCGSDGYTYRDECDLLTAKCRDHPDLEVMYQGKCKKSCSSVVCPGTHTCVVDQTGSAHCVTCRTAPCPEPTSLDHALCGNNNVTYPSACHLRRATCHLGRSIGVRHYGSCSGERDAGHGGLRAQGSAPLLHPLTSFPLFCPRFQPRPSSPWRRTTPRKTTCESFLRREAGPRRQGHYVYIVQTIYPIFIKIKGPYLYLCMLCSRREPGSRPCRGCAGPPGLLRARGVEGASAPPRAAPPTCPWTAAPGLFIFGLNSWYSADVSGRDLGVKWESALYLSPEGLSPSCQQQETEHGAAPGLGRMGLYFYTHIHRYTHMYMCMAFSPEVSARVC</sequence>
<dbReference type="FunFam" id="3.30.60.30:FF:000028">
    <property type="entry name" value="Follistatin-related protein 3"/>
    <property type="match status" value="1"/>
</dbReference>
<dbReference type="GeneTree" id="ENSGT00940000161332"/>
<evidence type="ECO:0000313" key="7">
    <source>
        <dbReference type="Ensembl" id="ENSAPLP00000017295.1"/>
    </source>
</evidence>
<dbReference type="Proteomes" id="UP000016666">
    <property type="component" value="Chromosome 29"/>
</dbReference>
<dbReference type="AlphaFoldDB" id="A0A493SUY5"/>
<dbReference type="PROSITE" id="PS51364">
    <property type="entry name" value="TB"/>
    <property type="match status" value="1"/>
</dbReference>
<dbReference type="InterPro" id="IPR002350">
    <property type="entry name" value="Kazal_dom"/>
</dbReference>
<dbReference type="Gene3D" id="3.30.60.30">
    <property type="match status" value="2"/>
</dbReference>
<proteinExistence type="predicted"/>
<dbReference type="Pfam" id="PF21333">
    <property type="entry name" value="FST_N"/>
    <property type="match status" value="1"/>
</dbReference>
<evidence type="ECO:0000256" key="1">
    <source>
        <dbReference type="ARBA" id="ARBA00022729"/>
    </source>
</evidence>
<dbReference type="PANTHER" id="PTHR10913:SF16">
    <property type="entry name" value="FOLLISTATIN-RELATED PROTEIN 3"/>
    <property type="match status" value="1"/>
</dbReference>
<evidence type="ECO:0000256" key="3">
    <source>
        <dbReference type="ARBA" id="ARBA00023157"/>
    </source>
</evidence>
<dbReference type="FunFam" id="3.90.290.10:FF:000021">
    <property type="entry name" value="follistatin-related protein 3"/>
    <property type="match status" value="1"/>
</dbReference>
<feature type="domain" description="TB" evidence="5">
    <location>
        <begin position="26"/>
        <end position="85"/>
    </location>
</feature>
<dbReference type="InterPro" id="IPR050653">
    <property type="entry name" value="Prot_Inhib_GrowthFact_Antg"/>
</dbReference>
<reference evidence="7 8" key="1">
    <citation type="submission" date="2017-10" db="EMBL/GenBank/DDBJ databases">
        <title>A new Pekin duck reference genome.</title>
        <authorList>
            <person name="Hou Z.-C."/>
            <person name="Zhou Z.-K."/>
            <person name="Zhu F."/>
            <person name="Hou S.-S."/>
        </authorList>
    </citation>
    <scope>NUCLEOTIDE SEQUENCE [LARGE SCALE GENOMIC DNA]</scope>
</reference>
<dbReference type="SMART" id="SM00280">
    <property type="entry name" value="KAZAL"/>
    <property type="match status" value="2"/>
</dbReference>
<dbReference type="CDD" id="cd00104">
    <property type="entry name" value="KAZAL_FS"/>
    <property type="match status" value="2"/>
</dbReference>
<dbReference type="GO" id="GO:0030510">
    <property type="term" value="P:regulation of BMP signaling pathway"/>
    <property type="evidence" value="ECO:0007669"/>
    <property type="project" value="TreeGrafter"/>
</dbReference>
<dbReference type="Ensembl" id="ENSAPLT00000018813.1">
    <property type="protein sequence ID" value="ENSAPLP00000017295.1"/>
    <property type="gene ID" value="ENSAPLG00000029654.1"/>
</dbReference>
<dbReference type="PROSITE" id="PS51465">
    <property type="entry name" value="KAZAL_2"/>
    <property type="match status" value="2"/>
</dbReference>
<dbReference type="GO" id="GO:0048185">
    <property type="term" value="F:activin binding"/>
    <property type="evidence" value="ECO:0007669"/>
    <property type="project" value="TreeGrafter"/>
</dbReference>
<dbReference type="STRING" id="8840.ENSAPLP00000017295"/>
<dbReference type="InterPro" id="IPR017878">
    <property type="entry name" value="TB_dom"/>
</dbReference>
<evidence type="ECO:0000256" key="4">
    <source>
        <dbReference type="ARBA" id="ARBA00023180"/>
    </source>
</evidence>
<dbReference type="SMART" id="SM00274">
    <property type="entry name" value="FOLN"/>
    <property type="match status" value="2"/>
</dbReference>
<dbReference type="InterPro" id="IPR036773">
    <property type="entry name" value="TB_dom_sf"/>
</dbReference>
<keyword evidence="4" id="KW-0325">Glycoprotein</keyword>
<dbReference type="Pfam" id="PF07648">
    <property type="entry name" value="Kazal_2"/>
    <property type="match status" value="2"/>
</dbReference>
<gene>
    <name evidence="7" type="primary">FSTL3</name>
</gene>
<dbReference type="GO" id="GO:0005615">
    <property type="term" value="C:extracellular space"/>
    <property type="evidence" value="ECO:0007669"/>
    <property type="project" value="TreeGrafter"/>
</dbReference>
<protein>
    <submittedName>
        <fullName evidence="7">Follistatin like 3</fullName>
    </submittedName>
</protein>
<evidence type="ECO:0000256" key="2">
    <source>
        <dbReference type="ARBA" id="ARBA00022737"/>
    </source>
</evidence>
<dbReference type="SUPFAM" id="SSF100895">
    <property type="entry name" value="Kazal-type serine protease inhibitors"/>
    <property type="match status" value="2"/>
</dbReference>
<dbReference type="InterPro" id="IPR003645">
    <property type="entry name" value="Fol_N"/>
</dbReference>
<reference evidence="7" key="2">
    <citation type="submission" date="2025-08" db="UniProtKB">
        <authorList>
            <consortium name="Ensembl"/>
        </authorList>
    </citation>
    <scope>IDENTIFICATION</scope>
</reference>
<evidence type="ECO:0000259" key="6">
    <source>
        <dbReference type="PROSITE" id="PS51465"/>
    </source>
</evidence>
<keyword evidence="1" id="KW-0732">Signal</keyword>
<dbReference type="GO" id="GO:0032926">
    <property type="term" value="P:negative regulation of activin receptor signaling pathway"/>
    <property type="evidence" value="ECO:0007669"/>
    <property type="project" value="TreeGrafter"/>
</dbReference>
<accession>A0A493SUY5</accession>
<dbReference type="Gene3D" id="3.90.290.10">
    <property type="entry name" value="TGF-beta binding (TB) domain"/>
    <property type="match status" value="1"/>
</dbReference>
<feature type="domain" description="Kazal-like" evidence="6">
    <location>
        <begin position="95"/>
        <end position="159"/>
    </location>
</feature>
<feature type="domain" description="Kazal-like" evidence="6">
    <location>
        <begin position="183"/>
        <end position="235"/>
    </location>
</feature>
<reference evidence="7" key="3">
    <citation type="submission" date="2025-09" db="UniProtKB">
        <authorList>
            <consortium name="Ensembl"/>
        </authorList>
    </citation>
    <scope>IDENTIFICATION</scope>
</reference>
<dbReference type="InterPro" id="IPR036058">
    <property type="entry name" value="Kazal_dom_sf"/>
</dbReference>
<keyword evidence="8" id="KW-1185">Reference proteome</keyword>